<accession>A0A365P3R5</accession>
<keyword evidence="2" id="KW-1185">Reference proteome</keyword>
<evidence type="ECO:0000313" key="1">
    <source>
        <dbReference type="EMBL" id="RBA29203.1"/>
    </source>
</evidence>
<proteinExistence type="predicted"/>
<dbReference type="InterPro" id="IPR002110">
    <property type="entry name" value="Ankyrin_rpt"/>
</dbReference>
<dbReference type="Gene3D" id="1.25.40.20">
    <property type="entry name" value="Ankyrin repeat-containing domain"/>
    <property type="match status" value="1"/>
</dbReference>
<dbReference type="RefSeq" id="WP_113988171.1">
    <property type="nucleotide sequence ID" value="NZ_QLST01000003.1"/>
</dbReference>
<reference evidence="1 2" key="1">
    <citation type="submission" date="2018-06" db="EMBL/GenBank/DDBJ databases">
        <title>Flavobacterium tibetense sp. nov., isolated from a wetland YonghuCo on Tibetan Plateau.</title>
        <authorList>
            <person name="Xing P."/>
            <person name="Phurbu D."/>
            <person name="Lu H."/>
        </authorList>
    </citation>
    <scope>NUCLEOTIDE SEQUENCE [LARGE SCALE GENOMIC DNA]</scope>
    <source>
        <strain evidence="1 2">YH5</strain>
    </source>
</reference>
<sequence length="271" mass="30919">MKKIILLVILYSLNVQCQIFDSPYPGYRFSNFDNTPASDLAKAVKEENIKKITKIIKVNPELIEYQDPIWGMNLLCLSIVNNKREAFKTLLANGANVDGVCGKRDVTTPLIAAINYLDNCDAFFVKELLKNNCDVNLKAVTINEKGLIAEDLPLFSSVDARTNKGEVCTEISKIIINNGANLNATIQRFPYKKPFTIVDVSLKYLDFDLLLYLFSEDKIEIPEFIEHETIEGITKVDFIEYLNFDKFTNVGSSEFQIKREKLIELIKERQK</sequence>
<protein>
    <submittedName>
        <fullName evidence="1">Uncharacterized protein</fullName>
    </submittedName>
</protein>
<evidence type="ECO:0000313" key="2">
    <source>
        <dbReference type="Proteomes" id="UP000253319"/>
    </source>
</evidence>
<organism evidence="1 2">
    <name type="scientific">Flavobacterium tibetense</name>
    <dbReference type="NCBI Taxonomy" id="2233533"/>
    <lineage>
        <taxon>Bacteria</taxon>
        <taxon>Pseudomonadati</taxon>
        <taxon>Bacteroidota</taxon>
        <taxon>Flavobacteriia</taxon>
        <taxon>Flavobacteriales</taxon>
        <taxon>Flavobacteriaceae</taxon>
        <taxon>Flavobacterium</taxon>
    </lineage>
</organism>
<dbReference type="Proteomes" id="UP000253319">
    <property type="component" value="Unassembled WGS sequence"/>
</dbReference>
<comment type="caution">
    <text evidence="1">The sequence shown here is derived from an EMBL/GenBank/DDBJ whole genome shotgun (WGS) entry which is preliminary data.</text>
</comment>
<dbReference type="EMBL" id="QLST01000003">
    <property type="protein sequence ID" value="RBA29203.1"/>
    <property type="molecule type" value="Genomic_DNA"/>
</dbReference>
<dbReference type="AlphaFoldDB" id="A0A365P3R5"/>
<dbReference type="InterPro" id="IPR036770">
    <property type="entry name" value="Ankyrin_rpt-contain_sf"/>
</dbReference>
<dbReference type="Pfam" id="PF12796">
    <property type="entry name" value="Ank_2"/>
    <property type="match status" value="1"/>
</dbReference>
<dbReference type="SUPFAM" id="SSF48403">
    <property type="entry name" value="Ankyrin repeat"/>
    <property type="match status" value="1"/>
</dbReference>
<name>A0A365P3R5_9FLAO</name>
<dbReference type="OrthoDB" id="9812708at2"/>
<gene>
    <name evidence="1" type="ORF">DPN68_03305</name>
</gene>